<dbReference type="SUPFAM" id="SSF55874">
    <property type="entry name" value="ATPase domain of HSP90 chaperone/DNA topoisomerase II/histidine kinase"/>
    <property type="match status" value="1"/>
</dbReference>
<gene>
    <name evidence="3" type="ORF">SAMN02745172_00367</name>
</gene>
<dbReference type="Gene3D" id="3.30.565.10">
    <property type="entry name" value="Histidine kinase-like ATPase, C-terminal domain"/>
    <property type="match status" value="1"/>
</dbReference>
<keyword evidence="3" id="KW-0808">Transferase</keyword>
<protein>
    <submittedName>
        <fullName evidence="3">Serine/threonine-protein kinase RsbW</fullName>
    </submittedName>
</protein>
<accession>A0A1M7Z6S7</accession>
<dbReference type="OrthoDB" id="9792240at2"/>
<dbReference type="PANTHER" id="PTHR35526:SF6">
    <property type="entry name" value="SLR1861 PROTEIN"/>
    <property type="match status" value="1"/>
</dbReference>
<dbReference type="CDD" id="cd16936">
    <property type="entry name" value="HATPase_RsbW-like"/>
    <property type="match status" value="1"/>
</dbReference>
<evidence type="ECO:0000313" key="4">
    <source>
        <dbReference type="Proteomes" id="UP000186406"/>
    </source>
</evidence>
<dbReference type="EMBL" id="FRXO01000001">
    <property type="protein sequence ID" value="SHO60648.1"/>
    <property type="molecule type" value="Genomic_DNA"/>
</dbReference>
<evidence type="ECO:0000313" key="3">
    <source>
        <dbReference type="EMBL" id="SHO60648.1"/>
    </source>
</evidence>
<dbReference type="InterPro" id="IPR050267">
    <property type="entry name" value="Anti-sigma-factor_SerPK"/>
</dbReference>
<dbReference type="STRING" id="1123029.SAMN02745172_00367"/>
<reference evidence="3 4" key="1">
    <citation type="submission" date="2016-12" db="EMBL/GenBank/DDBJ databases">
        <authorList>
            <person name="Song W.-J."/>
            <person name="Kurnit D.M."/>
        </authorList>
    </citation>
    <scope>NUCLEOTIDE SEQUENCE [LARGE SCALE GENOMIC DNA]</scope>
    <source>
        <strain evidence="3 4">DSM 19599</strain>
    </source>
</reference>
<organism evidence="3 4">
    <name type="scientific">Pseudoxanthobacter soli DSM 19599</name>
    <dbReference type="NCBI Taxonomy" id="1123029"/>
    <lineage>
        <taxon>Bacteria</taxon>
        <taxon>Pseudomonadati</taxon>
        <taxon>Pseudomonadota</taxon>
        <taxon>Alphaproteobacteria</taxon>
        <taxon>Hyphomicrobiales</taxon>
        <taxon>Segnochrobactraceae</taxon>
        <taxon>Pseudoxanthobacter</taxon>
    </lineage>
</organism>
<dbReference type="InterPro" id="IPR036890">
    <property type="entry name" value="HATPase_C_sf"/>
</dbReference>
<dbReference type="Pfam" id="PF13581">
    <property type="entry name" value="HATPase_c_2"/>
    <property type="match status" value="1"/>
</dbReference>
<evidence type="ECO:0000259" key="2">
    <source>
        <dbReference type="Pfam" id="PF13581"/>
    </source>
</evidence>
<dbReference type="GO" id="GO:0004674">
    <property type="term" value="F:protein serine/threonine kinase activity"/>
    <property type="evidence" value="ECO:0007669"/>
    <property type="project" value="UniProtKB-KW"/>
</dbReference>
<keyword evidence="3" id="KW-0418">Kinase</keyword>
<dbReference type="Proteomes" id="UP000186406">
    <property type="component" value="Unassembled WGS sequence"/>
</dbReference>
<name>A0A1M7Z6S7_9HYPH</name>
<proteinExistence type="predicted"/>
<dbReference type="PANTHER" id="PTHR35526">
    <property type="entry name" value="ANTI-SIGMA-F FACTOR RSBW-RELATED"/>
    <property type="match status" value="1"/>
</dbReference>
<dbReference type="AlphaFoldDB" id="A0A1M7Z6S7"/>
<keyword evidence="4" id="KW-1185">Reference proteome</keyword>
<sequence>MVDAIDLTVPAEIGALDAVHDSIHAFSRRHGLAPRTSYALELVVDEFMTNVVEHGYEGLEPGPVSLLVTMVDGVIQGEIADEGHAFDPTAAPEPDITSDVAERAVGGLGVHLSRHLLDSLDYRRAGIRNIVRFRLTPQPT</sequence>
<dbReference type="RefSeq" id="WP_073625485.1">
    <property type="nucleotide sequence ID" value="NZ_FRXO01000001.1"/>
</dbReference>
<evidence type="ECO:0000256" key="1">
    <source>
        <dbReference type="ARBA" id="ARBA00022527"/>
    </source>
</evidence>
<dbReference type="InterPro" id="IPR003594">
    <property type="entry name" value="HATPase_dom"/>
</dbReference>
<keyword evidence="1" id="KW-0723">Serine/threonine-protein kinase</keyword>
<feature type="domain" description="Histidine kinase/HSP90-like ATPase" evidence="2">
    <location>
        <begin position="9"/>
        <end position="134"/>
    </location>
</feature>